<evidence type="ECO:0000313" key="3">
    <source>
        <dbReference type="EMBL" id="KAK7575810.1"/>
    </source>
</evidence>
<gene>
    <name evidence="3" type="ORF">V9T40_012096</name>
</gene>
<protein>
    <recommendedName>
        <fullName evidence="2">HTH CENPB-type domain-containing protein</fullName>
    </recommendedName>
</protein>
<evidence type="ECO:0000256" key="1">
    <source>
        <dbReference type="ARBA" id="ARBA00023125"/>
    </source>
</evidence>
<dbReference type="InterPro" id="IPR006600">
    <property type="entry name" value="HTH_CenpB_DNA-bd_dom"/>
</dbReference>
<feature type="domain" description="HTH CENPB-type" evidence="2">
    <location>
        <begin position="75"/>
        <end position="140"/>
    </location>
</feature>
<dbReference type="Pfam" id="PF03221">
    <property type="entry name" value="HTH_Tnp_Tc5"/>
    <property type="match status" value="1"/>
</dbReference>
<keyword evidence="1" id="KW-0238">DNA-binding</keyword>
<evidence type="ECO:0000259" key="2">
    <source>
        <dbReference type="Pfam" id="PF03221"/>
    </source>
</evidence>
<dbReference type="EMBL" id="JBBCAQ010000036">
    <property type="protein sequence ID" value="KAK7575810.1"/>
    <property type="molecule type" value="Genomic_DNA"/>
</dbReference>
<dbReference type="Proteomes" id="UP001367676">
    <property type="component" value="Unassembled WGS sequence"/>
</dbReference>
<keyword evidence="4" id="KW-1185">Reference proteome</keyword>
<reference evidence="3 4" key="1">
    <citation type="submission" date="2024-03" db="EMBL/GenBank/DDBJ databases">
        <title>Adaptation during the transition from Ophiocordyceps entomopathogen to insect associate is accompanied by gene loss and intensified selection.</title>
        <authorList>
            <person name="Ward C.M."/>
            <person name="Onetto C.A."/>
            <person name="Borneman A.R."/>
        </authorList>
    </citation>
    <scope>NUCLEOTIDE SEQUENCE [LARGE SCALE GENOMIC DNA]</scope>
    <source>
        <strain evidence="3">AWRI1</strain>
        <tissue evidence="3">Single Adult Female</tissue>
    </source>
</reference>
<dbReference type="GO" id="GO:0003677">
    <property type="term" value="F:DNA binding"/>
    <property type="evidence" value="ECO:0007669"/>
    <property type="project" value="UniProtKB-KW"/>
</dbReference>
<sequence>MPRRKPLELFDENTMKDAVFKVVHYGCSIRGAARDTNLSYATLRKYVAKYKSTEAKKKDSIRFYPNYEVNQVYSKELEDTLEKYLLAARKLHYGLTSETIKRMSYDLAIKNNLKVPKSWKENRMAGKHWLYGYLRRHPAISEILSWSRKFRPPIKNQFNTTKEIATPSVEEITLTEKDLENFVTEESRSIADEAVVVYSKSSLVEPFSETLRSSTSDNSQPSCAQSVIQDSLPPYVESVMEDSVLLQSNPVIINVIKKSKKKT</sequence>
<name>A0AAN9T776_9HEMI</name>
<proteinExistence type="predicted"/>
<comment type="caution">
    <text evidence="3">The sequence shown here is derived from an EMBL/GenBank/DDBJ whole genome shotgun (WGS) entry which is preliminary data.</text>
</comment>
<organism evidence="3 4">
    <name type="scientific">Parthenolecanium corni</name>
    <dbReference type="NCBI Taxonomy" id="536013"/>
    <lineage>
        <taxon>Eukaryota</taxon>
        <taxon>Metazoa</taxon>
        <taxon>Ecdysozoa</taxon>
        <taxon>Arthropoda</taxon>
        <taxon>Hexapoda</taxon>
        <taxon>Insecta</taxon>
        <taxon>Pterygota</taxon>
        <taxon>Neoptera</taxon>
        <taxon>Paraneoptera</taxon>
        <taxon>Hemiptera</taxon>
        <taxon>Sternorrhyncha</taxon>
        <taxon>Coccoidea</taxon>
        <taxon>Coccidae</taxon>
        <taxon>Parthenolecanium</taxon>
    </lineage>
</organism>
<accession>A0AAN9T776</accession>
<dbReference type="AlphaFoldDB" id="A0AAN9T776"/>
<evidence type="ECO:0000313" key="4">
    <source>
        <dbReference type="Proteomes" id="UP001367676"/>
    </source>
</evidence>